<organism evidence="1 3">
    <name type="scientific">Thelohanellus kitauei</name>
    <name type="common">Myxosporean</name>
    <dbReference type="NCBI Taxonomy" id="669202"/>
    <lineage>
        <taxon>Eukaryota</taxon>
        <taxon>Metazoa</taxon>
        <taxon>Cnidaria</taxon>
        <taxon>Myxozoa</taxon>
        <taxon>Myxosporea</taxon>
        <taxon>Bivalvulida</taxon>
        <taxon>Platysporina</taxon>
        <taxon>Myxobolidae</taxon>
        <taxon>Thelohanellus</taxon>
    </lineage>
</organism>
<protein>
    <submittedName>
        <fullName evidence="1">Uncharacterized protein</fullName>
    </submittedName>
</protein>
<keyword evidence="3" id="KW-1185">Reference proteome</keyword>
<evidence type="ECO:0000313" key="3">
    <source>
        <dbReference type="Proteomes" id="UP000031668"/>
    </source>
</evidence>
<gene>
    <name evidence="1" type="ORF">RF11_12146</name>
    <name evidence="2" type="ORF">RF11_15022</name>
</gene>
<proteinExistence type="predicted"/>
<evidence type="ECO:0000313" key="2">
    <source>
        <dbReference type="EMBL" id="KII63787.1"/>
    </source>
</evidence>
<sequence length="100" mass="11662">MLHLNQFIWYFNSILAARYDDVFEQIDVGRLFAYANHCLLSQDESNFNECHKVLVEIFTHPIVVVNYSDKGEETSETKSLVTNMYNSQVRGIVKSITLWI</sequence>
<dbReference type="EMBL" id="JWZT01004591">
    <property type="protein sequence ID" value="KII63787.1"/>
    <property type="molecule type" value="Genomic_DNA"/>
</dbReference>
<reference evidence="1 3" key="1">
    <citation type="journal article" date="2014" name="Genome Biol. Evol.">
        <title>The genome of the myxosporean Thelohanellus kitauei shows adaptations to nutrient acquisition within its fish host.</title>
        <authorList>
            <person name="Yang Y."/>
            <person name="Xiong J."/>
            <person name="Zhou Z."/>
            <person name="Huo F."/>
            <person name="Miao W."/>
            <person name="Ran C."/>
            <person name="Liu Y."/>
            <person name="Zhang J."/>
            <person name="Feng J."/>
            <person name="Wang M."/>
            <person name="Wang M."/>
            <person name="Wang L."/>
            <person name="Yao B."/>
        </authorList>
    </citation>
    <scope>NUCLEOTIDE SEQUENCE [LARGE SCALE GENOMIC DNA]</scope>
    <source>
        <strain evidence="1">Wuqing</strain>
    </source>
</reference>
<evidence type="ECO:0000313" key="1">
    <source>
        <dbReference type="EMBL" id="KII62941.1"/>
    </source>
</evidence>
<comment type="caution">
    <text evidence="1">The sequence shown here is derived from an EMBL/GenBank/DDBJ whole genome shotgun (WGS) entry which is preliminary data.</text>
</comment>
<accession>A0A0C2MMR8</accession>
<dbReference type="Proteomes" id="UP000031668">
    <property type="component" value="Unassembled WGS sequence"/>
</dbReference>
<dbReference type="AlphaFoldDB" id="A0A0C2MMR8"/>
<dbReference type="EMBL" id="JWZT01004836">
    <property type="protein sequence ID" value="KII62941.1"/>
    <property type="molecule type" value="Genomic_DNA"/>
</dbReference>
<name>A0A0C2MMR8_THEKT</name>